<accession>T5A7Z0</accession>
<evidence type="ECO:0000313" key="4">
    <source>
        <dbReference type="Proteomes" id="UP000019374"/>
    </source>
</evidence>
<dbReference type="eggNOG" id="KOG3417">
    <property type="taxonomic scope" value="Eukaryota"/>
</dbReference>
<dbReference type="InterPro" id="IPR023578">
    <property type="entry name" value="Ras_GEF_dom_sf"/>
</dbReference>
<dbReference type="AlphaFoldDB" id="T5A7Z0"/>
<dbReference type="GO" id="GO:0005085">
    <property type="term" value="F:guanyl-nucleotide exchange factor activity"/>
    <property type="evidence" value="ECO:0007669"/>
    <property type="project" value="UniProtKB-KW"/>
</dbReference>
<evidence type="ECO:0000259" key="2">
    <source>
        <dbReference type="PROSITE" id="PS50212"/>
    </source>
</evidence>
<dbReference type="HOGENOM" id="CLU_1220019_0_0_1"/>
<dbReference type="InterPro" id="IPR000651">
    <property type="entry name" value="Ras-like_Gua-exchang_fac_N"/>
</dbReference>
<reference evidence="3 4" key="1">
    <citation type="journal article" date="2013" name="Chin. Sci. Bull.">
        <title>Genome survey uncovers the secrets of sex and lifestyle in caterpillar fungus.</title>
        <authorList>
            <person name="Hu X."/>
            <person name="Zhang Y."/>
            <person name="Xiao G."/>
            <person name="Zheng P."/>
            <person name="Xia Y."/>
            <person name="Zhang X."/>
            <person name="St Leger R.J."/>
            <person name="Liu X."/>
            <person name="Wang C."/>
        </authorList>
    </citation>
    <scope>NUCLEOTIDE SEQUENCE [LARGE SCALE GENOMIC DNA]</scope>
    <source>
        <strain evidence="4">Co18 / CGMCC 3.14243</strain>
        <tissue evidence="3">Fruit-body</tissue>
    </source>
</reference>
<sequence length="227" mass="24542">MSAPVRLRVYNAFKGWLESHWRDQTDRPALKLIISFAEDRLGAVLPTAGPRLLELAKRVSGHGLLVPRLVSSMGKTNTAIGQESPVVLRSDSLRRARKSVLSELSLLVKTAKRLQECQKGTLEPREEVNDIIDEMILKAFKIIIKAVRFLDILDEDVKARASAAVTVMATVAEPPTPPAEQATFDADGGNGAPKLGGMVSAPNAAATPWGKRLTSLNAPVPHEAVEV</sequence>
<protein>
    <submittedName>
        <fullName evidence="3">Guanine nucleotide exchange factor</fullName>
    </submittedName>
</protein>
<proteinExistence type="predicted"/>
<evidence type="ECO:0000256" key="1">
    <source>
        <dbReference type="PROSITE-ProRule" id="PRU00135"/>
    </source>
</evidence>
<dbReference type="SUPFAM" id="SSF48366">
    <property type="entry name" value="Ras GEF"/>
    <property type="match status" value="1"/>
</dbReference>
<dbReference type="Proteomes" id="UP000019374">
    <property type="component" value="Unassembled WGS sequence"/>
</dbReference>
<gene>
    <name evidence="3" type="ORF">OCS_05614</name>
</gene>
<keyword evidence="1" id="KW-0344">Guanine-nucleotide releasing factor</keyword>
<dbReference type="PROSITE" id="PS50212">
    <property type="entry name" value="RASGEF_NTER"/>
    <property type="match status" value="1"/>
</dbReference>
<evidence type="ECO:0000313" key="3">
    <source>
        <dbReference type="EMBL" id="EQK98673.1"/>
    </source>
</evidence>
<organism evidence="3 4">
    <name type="scientific">Ophiocordyceps sinensis (strain Co18 / CGMCC 3.14243)</name>
    <name type="common">Yarsagumba caterpillar fungus</name>
    <name type="synonym">Hirsutella sinensis</name>
    <dbReference type="NCBI Taxonomy" id="911162"/>
    <lineage>
        <taxon>Eukaryota</taxon>
        <taxon>Fungi</taxon>
        <taxon>Dikarya</taxon>
        <taxon>Ascomycota</taxon>
        <taxon>Pezizomycotina</taxon>
        <taxon>Sordariomycetes</taxon>
        <taxon>Hypocreomycetidae</taxon>
        <taxon>Hypocreales</taxon>
        <taxon>Ophiocordycipitaceae</taxon>
        <taxon>Ophiocordyceps</taxon>
    </lineage>
</organism>
<feature type="domain" description="N-terminal Ras-GEF" evidence="2">
    <location>
        <begin position="1"/>
        <end position="60"/>
    </location>
</feature>
<name>T5A7Z0_OPHSC</name>
<dbReference type="EMBL" id="KE654274">
    <property type="protein sequence ID" value="EQK98673.1"/>
    <property type="molecule type" value="Genomic_DNA"/>
</dbReference>